<evidence type="ECO:0000313" key="3">
    <source>
        <dbReference type="EMBL" id="CAF3936615.1"/>
    </source>
</evidence>
<dbReference type="CDD" id="cd18809">
    <property type="entry name" value="SF1_C_RecD"/>
    <property type="match status" value="1"/>
</dbReference>
<dbReference type="InterPro" id="IPR027417">
    <property type="entry name" value="P-loop_NTPase"/>
</dbReference>
<dbReference type="PANTHER" id="PTHR47642:SF5">
    <property type="entry name" value="ATP-DEPENDENT DNA HELICASE"/>
    <property type="match status" value="1"/>
</dbReference>
<dbReference type="GO" id="GO:0005524">
    <property type="term" value="F:ATP binding"/>
    <property type="evidence" value="ECO:0007669"/>
    <property type="project" value="UniProtKB-KW"/>
</dbReference>
<comment type="cofactor">
    <cofactor evidence="1">
        <name>Mg(2+)</name>
        <dbReference type="ChEBI" id="CHEBI:18420"/>
    </cofactor>
</comment>
<dbReference type="GO" id="GO:0006310">
    <property type="term" value="P:DNA recombination"/>
    <property type="evidence" value="ECO:0007669"/>
    <property type="project" value="UniProtKB-KW"/>
</dbReference>
<dbReference type="Pfam" id="PF14529">
    <property type="entry name" value="Exo_endo_phos_2"/>
    <property type="match status" value="1"/>
</dbReference>
<dbReference type="InterPro" id="IPR003323">
    <property type="entry name" value="OTU_dom"/>
</dbReference>
<dbReference type="SUPFAM" id="SSF54001">
    <property type="entry name" value="Cysteine proteinases"/>
    <property type="match status" value="1"/>
</dbReference>
<dbReference type="EC" id="5.6.2.3" evidence="1"/>
<name>A0A819JPP7_9BILA</name>
<accession>A0A819JPP7</accession>
<dbReference type="PROSITE" id="PS50802">
    <property type="entry name" value="OTU"/>
    <property type="match status" value="1"/>
</dbReference>
<keyword evidence="1" id="KW-0234">DNA repair</keyword>
<evidence type="ECO:0000256" key="1">
    <source>
        <dbReference type="RuleBase" id="RU363044"/>
    </source>
</evidence>
<dbReference type="InterPro" id="IPR005135">
    <property type="entry name" value="Endo/exonuclease/phosphatase"/>
</dbReference>
<dbReference type="SUPFAM" id="SSF56219">
    <property type="entry name" value="DNase I-like"/>
    <property type="match status" value="1"/>
</dbReference>
<comment type="similarity">
    <text evidence="1">Belongs to the helicase family.</text>
</comment>
<dbReference type="InterPro" id="IPR036691">
    <property type="entry name" value="Endo/exonu/phosph_ase_sf"/>
</dbReference>
<dbReference type="GO" id="GO:0000723">
    <property type="term" value="P:telomere maintenance"/>
    <property type="evidence" value="ECO:0007669"/>
    <property type="project" value="InterPro"/>
</dbReference>
<dbReference type="Pfam" id="PF02338">
    <property type="entry name" value="OTU"/>
    <property type="match status" value="1"/>
</dbReference>
<keyword evidence="1" id="KW-0378">Hydrolase</keyword>
<dbReference type="Gene3D" id="3.90.70.80">
    <property type="match status" value="1"/>
</dbReference>
<dbReference type="AlphaFoldDB" id="A0A819JPP7"/>
<dbReference type="Proteomes" id="UP000663823">
    <property type="component" value="Unassembled WGS sequence"/>
</dbReference>
<keyword evidence="1" id="KW-0227">DNA damage</keyword>
<gene>
    <name evidence="3" type="ORF">OTI717_LOCUS25636</name>
</gene>
<reference evidence="3" key="1">
    <citation type="submission" date="2021-02" db="EMBL/GenBank/DDBJ databases">
        <authorList>
            <person name="Nowell W R."/>
        </authorList>
    </citation>
    <scope>NUCLEOTIDE SEQUENCE</scope>
</reference>
<feature type="domain" description="OTU" evidence="2">
    <location>
        <begin position="723"/>
        <end position="876"/>
    </location>
</feature>
<keyword evidence="1" id="KW-0547">Nucleotide-binding</keyword>
<comment type="catalytic activity">
    <reaction evidence="1">
        <text>ATP + H2O = ADP + phosphate + H(+)</text>
        <dbReference type="Rhea" id="RHEA:13065"/>
        <dbReference type="ChEBI" id="CHEBI:15377"/>
        <dbReference type="ChEBI" id="CHEBI:15378"/>
        <dbReference type="ChEBI" id="CHEBI:30616"/>
        <dbReference type="ChEBI" id="CHEBI:43474"/>
        <dbReference type="ChEBI" id="CHEBI:456216"/>
        <dbReference type="EC" id="5.6.2.3"/>
    </reaction>
</comment>
<keyword evidence="1" id="KW-0233">DNA recombination</keyword>
<dbReference type="InterPro" id="IPR010285">
    <property type="entry name" value="DNA_helicase_pif1-like_DEAD"/>
</dbReference>
<dbReference type="PANTHER" id="PTHR47642">
    <property type="entry name" value="ATP-DEPENDENT DNA HELICASE"/>
    <property type="match status" value="1"/>
</dbReference>
<dbReference type="SUPFAM" id="SSF52540">
    <property type="entry name" value="P-loop containing nucleoside triphosphate hydrolases"/>
    <property type="match status" value="1"/>
</dbReference>
<proteinExistence type="inferred from homology"/>
<dbReference type="InterPro" id="IPR051055">
    <property type="entry name" value="PIF1_helicase"/>
</dbReference>
<dbReference type="Gene3D" id="3.40.50.300">
    <property type="entry name" value="P-loop containing nucleotide triphosphate hydrolases"/>
    <property type="match status" value="1"/>
</dbReference>
<keyword evidence="1" id="KW-0067">ATP-binding</keyword>
<organism evidence="3 4">
    <name type="scientific">Rotaria sordida</name>
    <dbReference type="NCBI Taxonomy" id="392033"/>
    <lineage>
        <taxon>Eukaryota</taxon>
        <taxon>Metazoa</taxon>
        <taxon>Spiralia</taxon>
        <taxon>Gnathifera</taxon>
        <taxon>Rotifera</taxon>
        <taxon>Eurotatoria</taxon>
        <taxon>Bdelloidea</taxon>
        <taxon>Philodinida</taxon>
        <taxon>Philodinidae</taxon>
        <taxon>Rotaria</taxon>
    </lineage>
</organism>
<evidence type="ECO:0000313" key="4">
    <source>
        <dbReference type="Proteomes" id="UP000663823"/>
    </source>
</evidence>
<dbReference type="InterPro" id="IPR038765">
    <property type="entry name" value="Papain-like_cys_pep_sf"/>
</dbReference>
<dbReference type="Pfam" id="PF05970">
    <property type="entry name" value="PIF1"/>
    <property type="match status" value="1"/>
</dbReference>
<dbReference type="GO" id="GO:0016787">
    <property type="term" value="F:hydrolase activity"/>
    <property type="evidence" value="ECO:0007669"/>
    <property type="project" value="UniProtKB-KW"/>
</dbReference>
<sequence length="894" mass="102439">MKSKAPFGGISVIVLGNFNQLRPVGDKYIFQFNNSYNALVDNPLWSLFELFELTEIMRQKDDKTFAIALSNLAKGMMTLEDINLFKSRIISAEKLDVVEDAIRVFRSNAEVDAYNAKVLSSLNTEGATANAYDFCVGDGLASVKEKVLTNVKNLKTTETYGLPLEINLKVDAKYMMTVNIDIEDGLVNGACGKLIMIDYGKLQKTNETVPCRLWIIFNEEKTGRKTRANFQNVMRNRNIDLSLTPIEPVTRQINTKSTNFKVERKQFPVVPCEAMTIYKSQGGTYEKVVVNLKKGMTRSELYVASSRATKAGGLYLVGDFVPPKPPESNDAVAMMFKNMRSERMLKFSLEFPKESQERFYLMFYNVQSLNKHFLDVKSDKTFLSASIISLVETWTKSSDSLEIEGFKIVQRRDCNDIRKPFGQITYLKNDLNYENILEKCEYSGKNHIEYCSIKIDDFCIISIYNLPNSSFDVVKRHINEVITVSKRFCENIVVVGDFNIDLKIKTNHKFIDYMESFGLTLINKLNKNSTNAKTQIDYCFTNGNGLKSDYFESLTSFHKPIWIRKREILTGIHVDEIKQIRTDIPFNLKDLRIYDQSDMMEVDEEFSSDRYKIVDENEQTDIDTTFNLKDRHTNDQSDMMEIDEQSSFANYENIDSNSRKILDHFLLVLDFNSTTDTDQISNQVQIINDLIGKSPFITMHNKDQSVRLKSKTEYSVQAFDSVYARTRTTADGNCLCSSLSIINIGSEKLTHSMRLLAVNAMINNSDYFQTLCKVLDYSFEEQLKRTATNTIWGGEVQIQALSIALSHPIYSYIQFDNNPKNRHYIPLNISVQGLIDRFNKGTAGGHLKYIGYKSDMNKLGFCIYYNGTHYDALLPFQDNPQQFVPHFDLINMSL</sequence>
<dbReference type="Gene3D" id="3.60.10.10">
    <property type="entry name" value="Endonuclease/exonuclease/phosphatase"/>
    <property type="match status" value="1"/>
</dbReference>
<dbReference type="GO" id="GO:0043139">
    <property type="term" value="F:5'-3' DNA helicase activity"/>
    <property type="evidence" value="ECO:0007669"/>
    <property type="project" value="UniProtKB-EC"/>
</dbReference>
<evidence type="ECO:0000259" key="2">
    <source>
        <dbReference type="PROSITE" id="PS50802"/>
    </source>
</evidence>
<keyword evidence="1" id="KW-0347">Helicase</keyword>
<dbReference type="GO" id="GO:0006281">
    <property type="term" value="P:DNA repair"/>
    <property type="evidence" value="ECO:0007669"/>
    <property type="project" value="UniProtKB-KW"/>
</dbReference>
<dbReference type="EMBL" id="CAJOAX010005144">
    <property type="protein sequence ID" value="CAF3936615.1"/>
    <property type="molecule type" value="Genomic_DNA"/>
</dbReference>
<protein>
    <recommendedName>
        <fullName evidence="1">ATP-dependent DNA helicase</fullName>
        <ecNumber evidence="1">5.6.2.3</ecNumber>
    </recommendedName>
</protein>
<comment type="caution">
    <text evidence="3">The sequence shown here is derived from an EMBL/GenBank/DDBJ whole genome shotgun (WGS) entry which is preliminary data.</text>
</comment>